<gene>
    <name evidence="7" type="ORF">JD77_05999</name>
</gene>
<proteinExistence type="predicted"/>
<evidence type="ECO:0000256" key="2">
    <source>
        <dbReference type="ARBA" id="ARBA00022723"/>
    </source>
</evidence>
<keyword evidence="8" id="KW-1185">Reference proteome</keyword>
<evidence type="ECO:0000256" key="5">
    <source>
        <dbReference type="PIRSR" id="PIRSR015582-2"/>
    </source>
</evidence>
<dbReference type="Gene3D" id="3.20.20.60">
    <property type="entry name" value="Phosphoenolpyruvate-binding domains"/>
    <property type="match status" value="1"/>
</dbReference>
<protein>
    <submittedName>
        <fullName evidence="7">Citrate lyase subunit beta/citryl-CoA lyase</fullName>
    </submittedName>
</protein>
<evidence type="ECO:0000259" key="6">
    <source>
        <dbReference type="Pfam" id="PF03328"/>
    </source>
</evidence>
<organism evidence="7 8">
    <name type="scientific">Micromonospora olivasterospora</name>
    <dbReference type="NCBI Taxonomy" id="1880"/>
    <lineage>
        <taxon>Bacteria</taxon>
        <taxon>Bacillati</taxon>
        <taxon>Actinomycetota</taxon>
        <taxon>Actinomycetes</taxon>
        <taxon>Micromonosporales</taxon>
        <taxon>Micromonosporaceae</taxon>
        <taxon>Micromonospora</taxon>
    </lineage>
</organism>
<evidence type="ECO:0000256" key="1">
    <source>
        <dbReference type="ARBA" id="ARBA00001946"/>
    </source>
</evidence>
<comment type="cofactor">
    <cofactor evidence="1">
        <name>Mg(2+)</name>
        <dbReference type="ChEBI" id="CHEBI:18420"/>
    </cofactor>
</comment>
<dbReference type="GO" id="GO:0016829">
    <property type="term" value="F:lyase activity"/>
    <property type="evidence" value="ECO:0007669"/>
    <property type="project" value="UniProtKB-KW"/>
</dbReference>
<name>A0A562IK34_MICOL</name>
<reference evidence="7 8" key="1">
    <citation type="submission" date="2019-07" db="EMBL/GenBank/DDBJ databases">
        <title>R&amp;d 2014.</title>
        <authorList>
            <person name="Klenk H.-P."/>
        </authorList>
    </citation>
    <scope>NUCLEOTIDE SEQUENCE [LARGE SCALE GENOMIC DNA]</scope>
    <source>
        <strain evidence="7 8">DSM 43868</strain>
    </source>
</reference>
<dbReference type="InterPro" id="IPR005000">
    <property type="entry name" value="Aldolase/citrate-lyase_domain"/>
</dbReference>
<dbReference type="PANTHER" id="PTHR32308:SF10">
    <property type="entry name" value="CITRATE LYASE SUBUNIT BETA"/>
    <property type="match status" value="1"/>
</dbReference>
<keyword evidence="7" id="KW-0456">Lyase</keyword>
<dbReference type="PIRSF" id="PIRSF015582">
    <property type="entry name" value="Cit_lyase_B"/>
    <property type="match status" value="1"/>
</dbReference>
<accession>A0A562IK34</accession>
<dbReference type="EMBL" id="VLKE01000001">
    <property type="protein sequence ID" value="TWH70974.1"/>
    <property type="molecule type" value="Genomic_DNA"/>
</dbReference>
<keyword evidence="2 5" id="KW-0479">Metal-binding</keyword>
<feature type="binding site" evidence="4">
    <location>
        <position position="125"/>
    </location>
    <ligand>
        <name>substrate</name>
    </ligand>
</feature>
<evidence type="ECO:0000256" key="4">
    <source>
        <dbReference type="PIRSR" id="PIRSR015582-1"/>
    </source>
</evidence>
<sequence length="281" mass="29052">MPIPKVASLTTDPSAPSGALLFVPGDRPDRFTKASAAGADHVIVDLEDAVAEASKQGARQSTAAWLASGREAIVRVNGVGTAWHEPDLRMVSGRASFVLLPKCEDAGDVSRFVSSCDSPTLALIETPLGLAAAHEIAATGVAGLVFGNVDFAANIGVDPASQPALQFARSQLVYASAAAGLPAPIDGVTTRLTESEALSADLTHARELGFGGKLCIHPSQVAPTQVAFLPTEEEVAWAVAVLDASQGVTAVAGQMVDAPVVIRAQSILDRHRKNDRTFDGD</sequence>
<evidence type="ECO:0000313" key="7">
    <source>
        <dbReference type="EMBL" id="TWH70974.1"/>
    </source>
</evidence>
<dbReference type="PANTHER" id="PTHR32308">
    <property type="entry name" value="LYASE BETA SUBUNIT, PUTATIVE (AFU_ORTHOLOGUE AFUA_4G13030)-RELATED"/>
    <property type="match status" value="1"/>
</dbReference>
<comment type="caution">
    <text evidence="7">The sequence shown here is derived from an EMBL/GenBank/DDBJ whole genome shotgun (WGS) entry which is preliminary data.</text>
</comment>
<keyword evidence="3 5" id="KW-0460">Magnesium</keyword>
<evidence type="ECO:0000313" key="8">
    <source>
        <dbReference type="Proteomes" id="UP000319825"/>
    </source>
</evidence>
<dbReference type="GO" id="GO:0000287">
    <property type="term" value="F:magnesium ion binding"/>
    <property type="evidence" value="ECO:0007669"/>
    <property type="project" value="TreeGrafter"/>
</dbReference>
<dbReference type="OrthoDB" id="5172636at2"/>
<dbReference type="InterPro" id="IPR040442">
    <property type="entry name" value="Pyrv_kinase-like_dom_sf"/>
</dbReference>
<dbReference type="InterPro" id="IPR015813">
    <property type="entry name" value="Pyrv/PenolPyrv_kinase-like_dom"/>
</dbReference>
<feature type="binding site" evidence="4">
    <location>
        <position position="75"/>
    </location>
    <ligand>
        <name>substrate</name>
    </ligand>
</feature>
<feature type="binding site" evidence="5">
    <location>
        <position position="125"/>
    </location>
    <ligand>
        <name>Mg(2+)</name>
        <dbReference type="ChEBI" id="CHEBI:18420"/>
    </ligand>
</feature>
<evidence type="ECO:0000256" key="3">
    <source>
        <dbReference type="ARBA" id="ARBA00022842"/>
    </source>
</evidence>
<dbReference type="SUPFAM" id="SSF51621">
    <property type="entry name" value="Phosphoenolpyruvate/pyruvate domain"/>
    <property type="match status" value="1"/>
</dbReference>
<feature type="binding site" evidence="5">
    <location>
        <position position="150"/>
    </location>
    <ligand>
        <name>Mg(2+)</name>
        <dbReference type="ChEBI" id="CHEBI:18420"/>
    </ligand>
</feature>
<dbReference type="AlphaFoldDB" id="A0A562IK34"/>
<dbReference type="Proteomes" id="UP000319825">
    <property type="component" value="Unassembled WGS sequence"/>
</dbReference>
<dbReference type="InterPro" id="IPR011206">
    <property type="entry name" value="Citrate_lyase_beta/mcl1/mcl2"/>
</dbReference>
<feature type="domain" description="HpcH/HpaI aldolase/citrate lyase" evidence="6">
    <location>
        <begin position="20"/>
        <end position="218"/>
    </location>
</feature>
<dbReference type="Pfam" id="PF03328">
    <property type="entry name" value="HpcH_HpaI"/>
    <property type="match status" value="1"/>
</dbReference>
<dbReference type="GO" id="GO:0006107">
    <property type="term" value="P:oxaloacetate metabolic process"/>
    <property type="evidence" value="ECO:0007669"/>
    <property type="project" value="TreeGrafter"/>
</dbReference>